<dbReference type="Gene3D" id="6.10.340.10">
    <property type="match status" value="1"/>
</dbReference>
<dbReference type="InterPro" id="IPR036641">
    <property type="entry name" value="HPT_dom_sf"/>
</dbReference>
<evidence type="ECO:0000256" key="3">
    <source>
        <dbReference type="ARBA" id="ARBA00012438"/>
    </source>
</evidence>
<keyword evidence="8" id="KW-0547">Nucleotide-binding</keyword>
<evidence type="ECO:0000256" key="1">
    <source>
        <dbReference type="ARBA" id="ARBA00000085"/>
    </source>
</evidence>
<feature type="domain" description="HAMP" evidence="19">
    <location>
        <begin position="185"/>
        <end position="237"/>
    </location>
</feature>
<dbReference type="Pfam" id="PF00072">
    <property type="entry name" value="Response_reg"/>
    <property type="match status" value="1"/>
</dbReference>
<keyword evidence="5 15" id="KW-0597">Phosphoprotein</keyword>
<dbReference type="SMART" id="SM00388">
    <property type="entry name" value="HisKA"/>
    <property type="match status" value="1"/>
</dbReference>
<feature type="domain" description="Response regulatory" evidence="18">
    <location>
        <begin position="523"/>
        <end position="640"/>
    </location>
</feature>
<dbReference type="SUPFAM" id="SSF47226">
    <property type="entry name" value="Histidine-containing phosphotransfer domain, HPT domain"/>
    <property type="match status" value="1"/>
</dbReference>
<evidence type="ECO:0000256" key="14">
    <source>
        <dbReference type="PROSITE-ProRule" id="PRU00110"/>
    </source>
</evidence>
<dbReference type="RefSeq" id="WP_041066484.1">
    <property type="nucleotide sequence ID" value="NZ_AP012273.1"/>
</dbReference>
<dbReference type="InterPro" id="IPR008207">
    <property type="entry name" value="Sig_transdc_His_kin_Hpt_dom"/>
</dbReference>
<organism evidence="21 22">
    <name type="scientific">Thiolapillus brandeum</name>
    <dbReference type="NCBI Taxonomy" id="1076588"/>
    <lineage>
        <taxon>Bacteria</taxon>
        <taxon>Pseudomonadati</taxon>
        <taxon>Pseudomonadota</taxon>
        <taxon>Gammaproteobacteria</taxon>
        <taxon>Chromatiales</taxon>
        <taxon>Sedimenticolaceae</taxon>
        <taxon>Thiolapillus</taxon>
    </lineage>
</organism>
<dbReference type="InterPro" id="IPR005467">
    <property type="entry name" value="His_kinase_dom"/>
</dbReference>
<gene>
    <name evidence="21" type="ORF">TBH_C1133</name>
</gene>
<evidence type="ECO:0000256" key="12">
    <source>
        <dbReference type="ARBA" id="ARBA00023012"/>
    </source>
</evidence>
<dbReference type="EC" id="2.7.13.3" evidence="3"/>
<evidence type="ECO:0000259" key="20">
    <source>
        <dbReference type="PROSITE" id="PS50894"/>
    </source>
</evidence>
<keyword evidence="11 16" id="KW-1133">Transmembrane helix</keyword>
<dbReference type="GO" id="GO:0000155">
    <property type="term" value="F:phosphorelay sensor kinase activity"/>
    <property type="evidence" value="ECO:0007669"/>
    <property type="project" value="InterPro"/>
</dbReference>
<evidence type="ECO:0000256" key="7">
    <source>
        <dbReference type="ARBA" id="ARBA00022692"/>
    </source>
</evidence>
<dbReference type="CDD" id="cd16922">
    <property type="entry name" value="HATPase_EvgS-ArcB-TorS-like"/>
    <property type="match status" value="1"/>
</dbReference>
<evidence type="ECO:0000259" key="18">
    <source>
        <dbReference type="PROSITE" id="PS50110"/>
    </source>
</evidence>
<dbReference type="SUPFAM" id="SSF55874">
    <property type="entry name" value="ATPase domain of HSP90 chaperone/DNA topoisomerase II/histidine kinase"/>
    <property type="match status" value="1"/>
</dbReference>
<dbReference type="InterPro" id="IPR004358">
    <property type="entry name" value="Sig_transdc_His_kin-like_C"/>
</dbReference>
<dbReference type="SMART" id="SM00304">
    <property type="entry name" value="HAMP"/>
    <property type="match status" value="1"/>
</dbReference>
<evidence type="ECO:0000259" key="19">
    <source>
        <dbReference type="PROSITE" id="PS50885"/>
    </source>
</evidence>
<evidence type="ECO:0000313" key="21">
    <source>
        <dbReference type="EMBL" id="BAO44061.1"/>
    </source>
</evidence>
<dbReference type="SMART" id="SM00448">
    <property type="entry name" value="REC"/>
    <property type="match status" value="2"/>
</dbReference>
<dbReference type="Proteomes" id="UP000031631">
    <property type="component" value="Chromosome"/>
</dbReference>
<dbReference type="FunFam" id="3.30.565.10:FF:000010">
    <property type="entry name" value="Sensor histidine kinase RcsC"/>
    <property type="match status" value="1"/>
</dbReference>
<keyword evidence="10" id="KW-0067">ATP-binding</keyword>
<feature type="domain" description="HPt" evidence="20">
    <location>
        <begin position="822"/>
        <end position="914"/>
    </location>
</feature>
<evidence type="ECO:0000256" key="10">
    <source>
        <dbReference type="ARBA" id="ARBA00022840"/>
    </source>
</evidence>
<feature type="transmembrane region" description="Helical" evidence="16">
    <location>
        <begin position="7"/>
        <end position="29"/>
    </location>
</feature>
<dbReference type="InterPro" id="IPR036097">
    <property type="entry name" value="HisK_dim/P_sf"/>
</dbReference>
<dbReference type="InterPro" id="IPR003661">
    <property type="entry name" value="HisK_dim/P_dom"/>
</dbReference>
<dbReference type="SUPFAM" id="SSF52172">
    <property type="entry name" value="CheY-like"/>
    <property type="match status" value="2"/>
</dbReference>
<dbReference type="AlphaFoldDB" id="A0A7U6JH88"/>
<dbReference type="KEGG" id="tbn:TBH_C1133"/>
<dbReference type="PROSITE" id="PS50894">
    <property type="entry name" value="HPT"/>
    <property type="match status" value="1"/>
</dbReference>
<dbReference type="Pfam" id="PF01627">
    <property type="entry name" value="Hpt"/>
    <property type="match status" value="1"/>
</dbReference>
<dbReference type="OrthoDB" id="9810730at2"/>
<dbReference type="PROSITE" id="PS50885">
    <property type="entry name" value="HAMP"/>
    <property type="match status" value="1"/>
</dbReference>
<dbReference type="FunFam" id="1.10.287.130:FF:000003">
    <property type="entry name" value="Histidine kinase"/>
    <property type="match status" value="1"/>
</dbReference>
<dbReference type="PANTHER" id="PTHR45339">
    <property type="entry name" value="HYBRID SIGNAL TRANSDUCTION HISTIDINE KINASE J"/>
    <property type="match status" value="1"/>
</dbReference>
<keyword evidence="4" id="KW-1003">Cell membrane</keyword>
<evidence type="ECO:0000256" key="16">
    <source>
        <dbReference type="SAM" id="Phobius"/>
    </source>
</evidence>
<keyword evidence="6 21" id="KW-0808">Transferase</keyword>
<dbReference type="InterPro" id="IPR001789">
    <property type="entry name" value="Sig_transdc_resp-reg_receiver"/>
</dbReference>
<dbReference type="GO" id="GO:0005886">
    <property type="term" value="C:plasma membrane"/>
    <property type="evidence" value="ECO:0007669"/>
    <property type="project" value="UniProtKB-SubCell"/>
</dbReference>
<evidence type="ECO:0000256" key="15">
    <source>
        <dbReference type="PROSITE-ProRule" id="PRU00169"/>
    </source>
</evidence>
<evidence type="ECO:0000256" key="6">
    <source>
        <dbReference type="ARBA" id="ARBA00022679"/>
    </source>
</evidence>
<evidence type="ECO:0000256" key="9">
    <source>
        <dbReference type="ARBA" id="ARBA00022777"/>
    </source>
</evidence>
<dbReference type="CDD" id="cd17546">
    <property type="entry name" value="REC_hyHK_CKI1_RcsC-like"/>
    <property type="match status" value="1"/>
</dbReference>
<dbReference type="PROSITE" id="PS50110">
    <property type="entry name" value="RESPONSE_REGULATORY"/>
    <property type="match status" value="2"/>
</dbReference>
<evidence type="ECO:0000256" key="5">
    <source>
        <dbReference type="ARBA" id="ARBA00022553"/>
    </source>
</evidence>
<dbReference type="Pfam" id="PF00512">
    <property type="entry name" value="HisKA"/>
    <property type="match status" value="1"/>
</dbReference>
<dbReference type="Gene3D" id="3.40.50.2300">
    <property type="match status" value="2"/>
</dbReference>
<protein>
    <recommendedName>
        <fullName evidence="3">histidine kinase</fullName>
        <ecNumber evidence="3">2.7.13.3</ecNumber>
    </recommendedName>
</protein>
<keyword evidence="13 16" id="KW-0472">Membrane</keyword>
<dbReference type="PRINTS" id="PR00344">
    <property type="entry name" value="BCTRLSENSOR"/>
</dbReference>
<dbReference type="Gene3D" id="1.20.120.160">
    <property type="entry name" value="HPT domain"/>
    <property type="match status" value="1"/>
</dbReference>
<dbReference type="InterPro" id="IPR003594">
    <property type="entry name" value="HATPase_dom"/>
</dbReference>
<dbReference type="EMBL" id="AP012273">
    <property type="protein sequence ID" value="BAO44061.1"/>
    <property type="molecule type" value="Genomic_DNA"/>
</dbReference>
<evidence type="ECO:0000256" key="13">
    <source>
        <dbReference type="ARBA" id="ARBA00023136"/>
    </source>
</evidence>
<dbReference type="InterPro" id="IPR036890">
    <property type="entry name" value="HATPase_C_sf"/>
</dbReference>
<dbReference type="Pfam" id="PF00672">
    <property type="entry name" value="HAMP"/>
    <property type="match status" value="1"/>
</dbReference>
<keyword evidence="9 21" id="KW-0418">Kinase</keyword>
<feature type="domain" description="Response regulatory" evidence="18">
    <location>
        <begin position="667"/>
        <end position="783"/>
    </location>
</feature>
<evidence type="ECO:0000256" key="2">
    <source>
        <dbReference type="ARBA" id="ARBA00004651"/>
    </source>
</evidence>
<evidence type="ECO:0000256" key="8">
    <source>
        <dbReference type="ARBA" id="ARBA00022741"/>
    </source>
</evidence>
<dbReference type="SMART" id="SM00387">
    <property type="entry name" value="HATPase_c"/>
    <property type="match status" value="1"/>
</dbReference>
<dbReference type="GO" id="GO:0005524">
    <property type="term" value="F:ATP binding"/>
    <property type="evidence" value="ECO:0007669"/>
    <property type="project" value="UniProtKB-KW"/>
</dbReference>
<dbReference type="SUPFAM" id="SSF47384">
    <property type="entry name" value="Homodimeric domain of signal transducing histidine kinase"/>
    <property type="match status" value="1"/>
</dbReference>
<dbReference type="CDD" id="cd00082">
    <property type="entry name" value="HisKA"/>
    <property type="match status" value="1"/>
</dbReference>
<dbReference type="InterPro" id="IPR011006">
    <property type="entry name" value="CheY-like_superfamily"/>
</dbReference>
<comment type="subcellular location">
    <subcellularLocation>
        <location evidence="2">Cell membrane</location>
        <topology evidence="2">Multi-pass membrane protein</topology>
    </subcellularLocation>
</comment>
<proteinExistence type="predicted"/>
<comment type="caution">
    <text evidence="15">Lacks conserved residue(s) required for the propagation of feature annotation.</text>
</comment>
<feature type="domain" description="Histidine kinase" evidence="17">
    <location>
        <begin position="284"/>
        <end position="505"/>
    </location>
</feature>
<evidence type="ECO:0000256" key="4">
    <source>
        <dbReference type="ARBA" id="ARBA00022475"/>
    </source>
</evidence>
<feature type="transmembrane region" description="Helical" evidence="16">
    <location>
        <begin position="161"/>
        <end position="183"/>
    </location>
</feature>
<dbReference type="Pfam" id="PF02518">
    <property type="entry name" value="HATPase_c"/>
    <property type="match status" value="1"/>
</dbReference>
<dbReference type="PANTHER" id="PTHR45339:SF1">
    <property type="entry name" value="HYBRID SIGNAL TRANSDUCTION HISTIDINE KINASE J"/>
    <property type="match status" value="1"/>
</dbReference>
<sequence length="914" mass="100581">MRNIRQQILFISLLPAMILVAVVAIYLLYTRLQDLETQFQTRGQSLARQLATASLNGLLSNKHDALLLLAQETRNTNPDVLGLRILDSHGLVLLRSGNKNLPVSSINNHFSSDISTANDIKAIYRYYPDQPVPKPVDGKLKLGEIELWLDSTPLIQEKKHIITTTLILTLIGLLITALLALFLSRRLAKPLEQLTQAARSLRAGKMGIRVPVTDSGEIGELQSAFNEMANEIAIASEHLHAQVDQATGELQESMEILEIKNVELDLARKRALEASRVKSEFLANMSHEIRTPMNGILGFTDLLRSTPLNQTQAEYLDTIKTSSHNLLTIINDILDLSKLEAGKLVLEKSTFSLRQCIYTAIALLAPMAHEKKLELVSLIYNDVPDCLLGDSTRVAQIITNLVSNAIKFTDEGEVVLRAMMESEDDHSITLSISVTDTGIGIPINEQDEIFSAFSQGRIFSEKTISGTGLGLSICKRLISEMNGSISLQSTPGKGSCFEFNIQLDKEDQCISSQETSSLFSGNNIWVVEPVHTSLLALRNMLSDLGVVCRELSDYATALTALRHREQPDLLIVAMSASSYMNPDHMEILSELIEQSVAPVLVLLGSSRQEDLYSILDLGAARCLGKPVKPVVLAQAISEILYAENTLAPDYSLDNTEVFSNLDMEGKVVLVADDNKANRQLIHSLLEARGAQIICVENGREAVDQISETHVDMAFIDIHMPVMDGFEAVERIRKLPGGESIPLIAMTADVMGNNQVEVRRNAFDICVTKPINVQELLLQISELEGKGEPGLSRENTVDHANEGTTESLVVYDPDKALRITGGSQTMADNLLSQLSGALPEAMEEIDLLARQQKWQELWQAIHKLQGMTALCAVPALSHALHRLQLAAENRNPSECSNRLDEAQSCANDLLNTYAD</sequence>
<dbReference type="CDD" id="cd06225">
    <property type="entry name" value="HAMP"/>
    <property type="match status" value="1"/>
</dbReference>
<keyword evidence="7 16" id="KW-0812">Transmembrane</keyword>
<dbReference type="InterPro" id="IPR003660">
    <property type="entry name" value="HAMP_dom"/>
</dbReference>
<keyword evidence="22" id="KW-1185">Reference proteome</keyword>
<dbReference type="Gene3D" id="1.10.287.130">
    <property type="match status" value="1"/>
</dbReference>
<dbReference type="PROSITE" id="PS50109">
    <property type="entry name" value="HIS_KIN"/>
    <property type="match status" value="1"/>
</dbReference>
<feature type="modified residue" description="4-aspartylphosphate" evidence="15">
    <location>
        <position position="716"/>
    </location>
</feature>
<feature type="modified residue" description="Phosphohistidine" evidence="14">
    <location>
        <position position="861"/>
    </location>
</feature>
<name>A0A7U6JH88_9GAMM</name>
<evidence type="ECO:0000259" key="17">
    <source>
        <dbReference type="PROSITE" id="PS50109"/>
    </source>
</evidence>
<dbReference type="Gene3D" id="3.30.565.10">
    <property type="entry name" value="Histidine kinase-like ATPase, C-terminal domain"/>
    <property type="match status" value="1"/>
</dbReference>
<evidence type="ECO:0000256" key="11">
    <source>
        <dbReference type="ARBA" id="ARBA00022989"/>
    </source>
</evidence>
<dbReference type="SUPFAM" id="SSF158472">
    <property type="entry name" value="HAMP domain-like"/>
    <property type="match status" value="1"/>
</dbReference>
<keyword evidence="12" id="KW-0902">Two-component regulatory system</keyword>
<comment type="catalytic activity">
    <reaction evidence="1">
        <text>ATP + protein L-histidine = ADP + protein N-phospho-L-histidine.</text>
        <dbReference type="EC" id="2.7.13.3"/>
    </reaction>
</comment>
<reference evidence="21 22" key="1">
    <citation type="journal article" date="2014" name="PLoS ONE">
        <title>Physiological and genomic features of a novel sulfur-oxidizing gammaproteobacterium belonging to a previously uncultivated symbiotic lineage isolated from a hydrothermal vent.</title>
        <authorList>
            <person name="Nunoura T."/>
            <person name="Takaki Y."/>
            <person name="Kazama H."/>
            <person name="Kakuta J."/>
            <person name="Shimamura S."/>
            <person name="Makita H."/>
            <person name="Hirai M."/>
            <person name="Miyazaki M."/>
            <person name="Takai K."/>
        </authorList>
    </citation>
    <scope>NUCLEOTIDE SEQUENCE [LARGE SCALE GENOMIC DNA]</scope>
    <source>
        <strain evidence="21 22">Hiromi1</strain>
    </source>
</reference>
<evidence type="ECO:0000313" key="22">
    <source>
        <dbReference type="Proteomes" id="UP000031631"/>
    </source>
</evidence>
<accession>A0A7U6JH88</accession>